<feature type="coiled-coil region" evidence="3">
    <location>
        <begin position="9"/>
        <end position="43"/>
    </location>
</feature>
<dbReference type="GO" id="GO:0016712">
    <property type="term" value="F:oxidoreductase activity, acting on paired donors, with incorporation or reduction of molecular oxygen, reduced flavin or flavoprotein as one donor, and incorporation of one atom of oxygen"/>
    <property type="evidence" value="ECO:0007669"/>
    <property type="project" value="TreeGrafter"/>
</dbReference>
<accession>A0A2W2GUP9</accession>
<evidence type="ECO:0000313" key="6">
    <source>
        <dbReference type="EMBL" id="PZG53366.1"/>
    </source>
</evidence>
<proteinExistence type="inferred from homology"/>
<dbReference type="GO" id="GO:0050660">
    <property type="term" value="F:flavin adenine dinucleotide binding"/>
    <property type="evidence" value="ECO:0007669"/>
    <property type="project" value="InterPro"/>
</dbReference>
<dbReference type="PANTHER" id="PTHR48083:SF19">
    <property type="entry name" value="FLAVIN-DEPENDENT MONOOXYGENASE, OXYGENASE SUBUNIT HSAA"/>
    <property type="match status" value="1"/>
</dbReference>
<keyword evidence="1" id="KW-0560">Oxidoreductase</keyword>
<organism evidence="6 7">
    <name type="scientific">Spongiactinospora gelatinilytica</name>
    <dbReference type="NCBI Taxonomy" id="2666298"/>
    <lineage>
        <taxon>Bacteria</taxon>
        <taxon>Bacillati</taxon>
        <taxon>Actinomycetota</taxon>
        <taxon>Actinomycetes</taxon>
        <taxon>Streptosporangiales</taxon>
        <taxon>Streptosporangiaceae</taxon>
        <taxon>Spongiactinospora</taxon>
    </lineage>
</organism>
<evidence type="ECO:0000256" key="3">
    <source>
        <dbReference type="SAM" id="Coils"/>
    </source>
</evidence>
<keyword evidence="3" id="KW-0175">Coiled coil</keyword>
<dbReference type="Pfam" id="PF08028">
    <property type="entry name" value="Acyl-CoA_dh_2"/>
    <property type="match status" value="1"/>
</dbReference>
<dbReference type="Gene3D" id="1.20.140.10">
    <property type="entry name" value="Butyryl-CoA Dehydrogenase, subunit A, domain 3"/>
    <property type="match status" value="1"/>
</dbReference>
<sequence>MTPSETGLIEAADAAAKLAGERAAEAEEERRLSEDVIAALIEAGFARHFVPAGHGGYEATFTELRQALLTLGRSCASASWCALILATSGRMAAYLPPEGQAEVWRRGPDAAIAAALVPSGTAEAAPGGWRLSGEWNFLSAVDFSDWALLCVGVPGGPSFFAVPRDAFRVKKTWFNLGMRGTGSNSVVAQDVFVPHHRSVPWSTLLQGGSEHSDAICHQTPLAAVAGPLFATPALGSARAMLRAWTGTMLAKTEGSLPPPAQQTLARAGAELDAADLVTERALDMADLGGCTPETAARNARDASLAAELTRATANRLFESGGSQAQRDTSVLQRQWRDILTSTSHAALRFDLTSGMYAKTVGA</sequence>
<dbReference type="RefSeq" id="WP_111165998.1">
    <property type="nucleotide sequence ID" value="NZ_POUA01000025.1"/>
</dbReference>
<feature type="domain" description="Acyl-CoA dehydrogenase C-terminal" evidence="5">
    <location>
        <begin position="229"/>
        <end position="348"/>
    </location>
</feature>
<name>A0A2W2GUP9_9ACTN</name>
<dbReference type="InterPro" id="IPR037069">
    <property type="entry name" value="AcylCoA_DH/ox_N_sf"/>
</dbReference>
<dbReference type="GO" id="GO:0016787">
    <property type="term" value="F:hydrolase activity"/>
    <property type="evidence" value="ECO:0007669"/>
    <property type="project" value="UniProtKB-KW"/>
</dbReference>
<keyword evidence="6" id="KW-0378">Hydrolase</keyword>
<dbReference type="EMBL" id="POUA01000025">
    <property type="protein sequence ID" value="PZG53366.1"/>
    <property type="molecule type" value="Genomic_DNA"/>
</dbReference>
<comment type="similarity">
    <text evidence="2">Belongs to the HpaH/HsaA monooxygenase family.</text>
</comment>
<protein>
    <submittedName>
        <fullName evidence="6">Hydrolase</fullName>
    </submittedName>
</protein>
<dbReference type="GO" id="GO:0033539">
    <property type="term" value="P:fatty acid beta-oxidation using acyl-CoA dehydrogenase"/>
    <property type="evidence" value="ECO:0007669"/>
    <property type="project" value="TreeGrafter"/>
</dbReference>
<evidence type="ECO:0000313" key="7">
    <source>
        <dbReference type="Proteomes" id="UP000248544"/>
    </source>
</evidence>
<dbReference type="Pfam" id="PF02771">
    <property type="entry name" value="Acyl-CoA_dh_N"/>
    <property type="match status" value="1"/>
</dbReference>
<evidence type="ECO:0000259" key="5">
    <source>
        <dbReference type="Pfam" id="PF08028"/>
    </source>
</evidence>
<evidence type="ECO:0000256" key="1">
    <source>
        <dbReference type="ARBA" id="ARBA00023002"/>
    </source>
</evidence>
<dbReference type="InterPro" id="IPR050741">
    <property type="entry name" value="Acyl-CoA_dehydrogenase"/>
</dbReference>
<dbReference type="GO" id="GO:0005737">
    <property type="term" value="C:cytoplasm"/>
    <property type="evidence" value="ECO:0007669"/>
    <property type="project" value="TreeGrafter"/>
</dbReference>
<dbReference type="Proteomes" id="UP000248544">
    <property type="component" value="Unassembled WGS sequence"/>
</dbReference>
<dbReference type="Gene3D" id="1.10.540.10">
    <property type="entry name" value="Acyl-CoA dehydrogenase/oxidase, N-terminal domain"/>
    <property type="match status" value="1"/>
</dbReference>
<reference evidence="6 7" key="1">
    <citation type="submission" date="2018-01" db="EMBL/GenBank/DDBJ databases">
        <title>Draft genome sequence of Sphaerisporangium sp. 7K107.</title>
        <authorList>
            <person name="Sahin N."/>
            <person name="Saygin H."/>
            <person name="Ay H."/>
        </authorList>
    </citation>
    <scope>NUCLEOTIDE SEQUENCE [LARGE SCALE GENOMIC DNA]</scope>
    <source>
        <strain evidence="6 7">7K107</strain>
    </source>
</reference>
<dbReference type="AlphaFoldDB" id="A0A2W2GUP9"/>
<dbReference type="GO" id="GO:0003995">
    <property type="term" value="F:acyl-CoA dehydrogenase activity"/>
    <property type="evidence" value="ECO:0007669"/>
    <property type="project" value="TreeGrafter"/>
</dbReference>
<dbReference type="InterPro" id="IPR013107">
    <property type="entry name" value="Acyl-CoA_DH_C"/>
</dbReference>
<dbReference type="SUPFAM" id="SSF56645">
    <property type="entry name" value="Acyl-CoA dehydrogenase NM domain-like"/>
    <property type="match status" value="1"/>
</dbReference>
<dbReference type="Gene3D" id="2.40.110.10">
    <property type="entry name" value="Butyryl-CoA Dehydrogenase, subunit A, domain 2"/>
    <property type="match status" value="1"/>
</dbReference>
<gene>
    <name evidence="6" type="ORF">C1I98_05470</name>
</gene>
<feature type="domain" description="Acyl-CoA dehydrogenase/oxidase N-terminal" evidence="4">
    <location>
        <begin position="13"/>
        <end position="82"/>
    </location>
</feature>
<dbReference type="InterPro" id="IPR013786">
    <property type="entry name" value="AcylCoA_DH/ox_N"/>
</dbReference>
<evidence type="ECO:0000259" key="4">
    <source>
        <dbReference type="Pfam" id="PF02771"/>
    </source>
</evidence>
<keyword evidence="7" id="KW-1185">Reference proteome</keyword>
<dbReference type="PIRSF" id="PIRSF016578">
    <property type="entry name" value="HsaA"/>
    <property type="match status" value="1"/>
</dbReference>
<evidence type="ECO:0000256" key="2">
    <source>
        <dbReference type="ARBA" id="ARBA00049661"/>
    </source>
</evidence>
<dbReference type="InterPro" id="IPR009100">
    <property type="entry name" value="AcylCoA_DH/oxidase_NM_dom_sf"/>
</dbReference>
<dbReference type="InterPro" id="IPR036250">
    <property type="entry name" value="AcylCo_DH-like_C"/>
</dbReference>
<comment type="caution">
    <text evidence="6">The sequence shown here is derived from an EMBL/GenBank/DDBJ whole genome shotgun (WGS) entry which is preliminary data.</text>
</comment>
<dbReference type="InterPro" id="IPR046373">
    <property type="entry name" value="Acyl-CoA_Oxase/DH_mid-dom_sf"/>
</dbReference>
<dbReference type="SUPFAM" id="SSF47203">
    <property type="entry name" value="Acyl-CoA dehydrogenase C-terminal domain-like"/>
    <property type="match status" value="1"/>
</dbReference>
<dbReference type="PANTHER" id="PTHR48083">
    <property type="entry name" value="MEDIUM-CHAIN SPECIFIC ACYL-COA DEHYDROGENASE, MITOCHONDRIAL-RELATED"/>
    <property type="match status" value="1"/>
</dbReference>